<dbReference type="PANTHER" id="PTHR15711">
    <property type="entry name" value="RAP GTPASE-ACTIVATING PROTEIN"/>
    <property type="match status" value="1"/>
</dbReference>
<dbReference type="Proteomes" id="UP000183832">
    <property type="component" value="Unassembled WGS sequence"/>
</dbReference>
<dbReference type="Pfam" id="PF00018">
    <property type="entry name" value="SH3_1"/>
    <property type="match status" value="1"/>
</dbReference>
<dbReference type="PROSITE" id="PS50179">
    <property type="entry name" value="VHS"/>
    <property type="match status" value="1"/>
</dbReference>
<feature type="region of interest" description="Disordered" evidence="16">
    <location>
        <begin position="2507"/>
        <end position="2537"/>
    </location>
</feature>
<keyword evidence="11" id="KW-0809">Transit peptide</keyword>
<comment type="similarity">
    <text evidence="3">Belongs to the mTERF family.</text>
</comment>
<evidence type="ECO:0000256" key="11">
    <source>
        <dbReference type="ARBA" id="ARBA00022946"/>
    </source>
</evidence>
<evidence type="ECO:0000313" key="21">
    <source>
        <dbReference type="EMBL" id="CRL02578.1"/>
    </source>
</evidence>
<keyword evidence="8" id="KW-0597">Phosphoprotein</keyword>
<evidence type="ECO:0000256" key="6">
    <source>
        <dbReference type="ARBA" id="ARBA00022448"/>
    </source>
</evidence>
<dbReference type="Gene3D" id="2.80.10.50">
    <property type="match status" value="1"/>
</dbReference>
<feature type="region of interest" description="Disordered" evidence="16">
    <location>
        <begin position="210"/>
        <end position="229"/>
    </location>
</feature>
<evidence type="ECO:0000256" key="13">
    <source>
        <dbReference type="ARBA" id="ARBA00023054"/>
    </source>
</evidence>
<dbReference type="GO" id="GO:0035091">
    <property type="term" value="F:phosphatidylinositol binding"/>
    <property type="evidence" value="ECO:0007669"/>
    <property type="project" value="InterPro"/>
</dbReference>
<organism evidence="21 22">
    <name type="scientific">Clunio marinus</name>
    <dbReference type="NCBI Taxonomy" id="568069"/>
    <lineage>
        <taxon>Eukaryota</taxon>
        <taxon>Metazoa</taxon>
        <taxon>Ecdysozoa</taxon>
        <taxon>Arthropoda</taxon>
        <taxon>Hexapoda</taxon>
        <taxon>Insecta</taxon>
        <taxon>Pterygota</taxon>
        <taxon>Neoptera</taxon>
        <taxon>Endopterygota</taxon>
        <taxon>Diptera</taxon>
        <taxon>Nematocera</taxon>
        <taxon>Chironomoidea</taxon>
        <taxon>Chironomidae</taxon>
        <taxon>Clunio</taxon>
    </lineage>
</organism>
<proteinExistence type="inferred from homology"/>
<dbReference type="SUPFAM" id="SSF53448">
    <property type="entry name" value="Nucleotide-diphospho-sugar transferases"/>
    <property type="match status" value="1"/>
</dbReference>
<reference evidence="21 22" key="1">
    <citation type="submission" date="2015-04" db="EMBL/GenBank/DDBJ databases">
        <authorList>
            <person name="Syromyatnikov M.Y."/>
            <person name="Popov V.N."/>
        </authorList>
    </citation>
    <scope>NUCLEOTIDE SEQUENCE [LARGE SCALE GENOMIC DNA]</scope>
</reference>
<dbReference type="InterPro" id="IPR003903">
    <property type="entry name" value="UIM_dom"/>
</dbReference>
<dbReference type="Pfam" id="PF00595">
    <property type="entry name" value="PDZ"/>
    <property type="match status" value="1"/>
</dbReference>
<dbReference type="PROSITE" id="PS50330">
    <property type="entry name" value="UIM"/>
    <property type="match status" value="1"/>
</dbReference>
<dbReference type="InterPro" id="IPR000772">
    <property type="entry name" value="Ricin_B_lectin"/>
</dbReference>
<sequence length="3010" mass="339005">MIGVKATECSGPSAQRGNTSSNFSNNHHLQRQPVTPTSRERAMHAIEYYNSNVLKARMGAGLAGPRSSVNERHMSFGGGRPLNTVGSRLYPSHGENIYRSNSSLELLDAGNNNETITHLSGPLRREYGSHGSIDVISSDRSPVAASAGENFFAMLQEYRPAVLGLSEANEKRKEQTEVVNNHRNSTIVEEQIDRGNSSPKLRMKLKLWGPTKTTRSQSHVPTVDEGNGITLNVSSSNSSVTSVAAADIEERTKRRAFAHYDCQSLTANLGYAAKLRGLLLARRRNTTTGASAAAMYSTRSSTPDGDSNDEDYGDGFNNELLENCPFFRNEVGGEEEREVSLTRMGQSNNKVQKRPIHRPTLAYGVSVLECLTNETLWNKHTCPYQKGLKPIEQVDNGAYYYRKFFYGQEHQNWFGMDEQLGPVAISIKKEKPFNQPITSDPNHQQHLYRLIVRTSELLTLRGCVFEDSIPNPRGAGKAINTKEVLEYVAPEKVRLKGFENYKAGLDNKTDSTGTHSVYATYQDCEVMFHVSTMLPFTPNNRQQLLRKRHIGNDIVTIVFQEPGALPFTPKNIRSQFQHVFVIVRAVNPCSENTFYRVGVSRSKEVPVFGPPIRINALYQKGKNFSEFLLAKIINAENAAHRSEKFATMATRTRQEYLKDLCTNYCTQTPVETGQKFSIFPIKKKEPTKPRFSVIERLRNVSNGCGALELSLRRNSMGQLGFHVQPDGVVTQVEMNGQAWTAGLRQGYRLVEICKVAVATLSHDQMVDLLKTSVQVTVTVIESFSDFSPRRGCFVSSCKFNAINYEDDYENVDGKGKGVKKPAAAPQIQATANHQKRYERNFSPPRSSNSSGYGTGSSSRSFTANNDQRFVPDMGTLTSSSSGHSSNDERWYDVVEQQQQQQQQNDSKNDHHQKLGPSISLPLTQNNPLTIHEGRPLPRQANIEYLAQHRQQPKPMSDYVSPETLMKNFHMSDDHLKGNVEKNNNHRPEPIYSVSMKNANINHQTSSLDEDDLNRTNKTVEVTQLKRSATTNNIQSTKKTSATTTVAPQTSSSSSSSRNNSPRPLTEAKLRPGVTNRSTNPNHRASVHYSSTLQEDLLKLINPDYLMGASDDNFHQGGLTNSIMKQQKNSPNSHSLGNLSSNLQSSPLKAAIISDDLILAKKKSRSREGINLGNGGNVGGNLKLHRSNGTSPDEEIIITTARPATVISSSSSSPAHEVLQNSKLLHISEEKMKVSPRKQLNGNSVLSMSGGMIRNKFPVLADMKDSDWNNLVDTATRAMLQISENGTGHQENLYEELNALTNGGVAASMTHHGSSSNTTPNSLSPISNSGGGSSSSSVYGANGVNGNSPANALPELQSQVSQLSDRVMREQRRRRSLEVAVKKLTEENRRLQDESQQAILRKRSLFRKVVTWMCVLILLLIVGLYKLIVTSNHPMAIRKHFYYIEPVNSFFRSKTITNETKDWNDFLMLKNDRKRVGFGEYGLKTFVEHEDKIMQLSIMHQNGHNTMVSDKIALNRSVPDLRSVSCRKKFYRSKLPTVSVIMPFYDEHLSTLLRSLHSIINRSPPALLKEVILVNDASTKALLYDNLENHIREQKWSNKVKLLLMDGRSGLIWSRLAGARAATGDVLLFLDCHVEVGYNYLPPLLDPIVDNYRIVVSPTLDIIDKHTYEIRPIGQGRTVFDWSFHPQRIPLRDPTKVDLYETPIMYGAAYAIAAKFFWELEPDSGLIIYGGDQLEMSFKINLCGGILYESSCSRIAHLYRRFPYRKANAGLDYKARNNKRVAEIWLENYTKYFYARHPERYENVEIGDISSQLKLKQKLQCKGFSYFFDVLAPDMLERYPFKEHHSFAHGTLRNEEFNKCLQITDHEHGGNVMLAKCSHNKTSPHSQQYFVLRYHRDIMIYGKSDCLEGSANGVKYARCHYEQGNQYFRYDPESHLLYWGRKRNNLCLDASEKHDYVFINFCDSDKHSQHWRWGTYMVHMLKNWASTGAAILDEFEIEDLQSDQAFTNPNQVPLEDEKNADNQAQGEELPSNQVVKNPNEVPASQQQVPDNQAQREELPSNQVVNNPNEVPAAQQKVPDNQAQKEELPSNQVVNNPNEVEGLQPLITKLKINNINELLQTTPELNNYSPEQWKRTHDFLKGEGFNTNSFAYMISQNPKLIKTPEIHICESINTWKSFQFGERNTIKLLEKFPELLNIQQSKEFTKTFNTIKSFVGGGQNIYKLLMSSPSILFESLPDIDEKIDYISNVMKVEVSQVYKSTVMSLDIVTLKTRHVFLERLGLFIAKKVKDKDEVKSNDKNPKLFRIADTDDKTFATKVCSVTLEEFETFQELYKKELDQEIDDESSDEESYETGHDASVKIEFEIYKTMGLFGNSATSALEAEIEKATSEKNISEKWGMIMDICDRIGTNSTEAKESLRIIMKRLNHPDPHVVVQAITLLDACVNNCGKNYHLEIASREFETEYKRLIQKSQLPVAAKLKACLKKWAEGDFKKDPQLNLIPSLYNKLKQEGHDFSDPDTTPKREVQLSKDPNVVSSQQEEDDILKAIELSLKDKTASPKAQTTTYSSSLYPSMNMPSSSTGATNASSASAPASEPRKVRALYDFEAVEDNELTFKAGEIIMVIEESDPNWWRGTNHRGEGFFPANFVTADLSAEPEDLSKDIKSNNKKSEQVHEEAQNVQNQQPVEINEEAIDRLLFLLHEADPSDPSQDSQEMLRLENVVNQMGPLIDSELERVDRKHAQLTQLSSDLIDTINLYHSLMRETERAPAMNLYSGFSHNQMFGGVPGVGFPHNAYGLPPGSMMPPGMMMGMPGHGHPQTSSTPQGNFPMPQAPGNFQQHSGLNNMMPPVSQQNMNQPTTNGHQQQQQHQHQPSSVQQMPQQQMQTQNIMLQMPNGPQQMMPPAQQQQIQAPGQNFPPQQLQQPPSTTAAPQQHQNGIQQPNYRMNPMPMSHPNMQSQLNQMMGNMTVQSPPTSMQNLHQMTQQQGPGMQITQPMTFNLQADSNQNIPVYQQQR</sequence>
<keyword evidence="22" id="KW-1185">Reference proteome</keyword>
<dbReference type="InterPro" id="IPR001452">
    <property type="entry name" value="SH3_domain"/>
</dbReference>
<dbReference type="Pfam" id="PF00652">
    <property type="entry name" value="Ricin_B_lectin"/>
    <property type="match status" value="1"/>
</dbReference>
<evidence type="ECO:0000256" key="12">
    <source>
        <dbReference type="ARBA" id="ARBA00023034"/>
    </source>
</evidence>
<dbReference type="Gene3D" id="3.40.50.11210">
    <property type="entry name" value="Rap/Ran-GAP"/>
    <property type="match status" value="1"/>
</dbReference>
<keyword evidence="7" id="KW-0343">GTPase activation</keyword>
<keyword evidence="9" id="KW-0967">Endosome</keyword>
<dbReference type="SMART" id="SM00458">
    <property type="entry name" value="RICIN"/>
    <property type="match status" value="1"/>
</dbReference>
<feature type="compositionally biased region" description="Polar residues" evidence="16">
    <location>
        <begin position="2556"/>
        <end position="2573"/>
    </location>
</feature>
<evidence type="ECO:0000256" key="8">
    <source>
        <dbReference type="ARBA" id="ARBA00022553"/>
    </source>
</evidence>
<feature type="region of interest" description="Disordered" evidence="16">
    <location>
        <begin position="1"/>
        <end position="38"/>
    </location>
</feature>
<keyword evidence="6" id="KW-0813">Transport</keyword>
<dbReference type="GO" id="GO:0003676">
    <property type="term" value="F:nucleic acid binding"/>
    <property type="evidence" value="ECO:0007669"/>
    <property type="project" value="InterPro"/>
</dbReference>
<evidence type="ECO:0000256" key="15">
    <source>
        <dbReference type="SAM" id="Coils"/>
    </source>
</evidence>
<evidence type="ECO:0000256" key="4">
    <source>
        <dbReference type="ARBA" id="ARBA00009666"/>
    </source>
</evidence>
<gene>
    <name evidence="21" type="ORF">CLUMA_CG015793</name>
</gene>
<feature type="domain" description="SH3" evidence="17">
    <location>
        <begin position="2591"/>
        <end position="2650"/>
    </location>
</feature>
<feature type="coiled-coil region" evidence="15">
    <location>
        <begin position="1352"/>
        <end position="1400"/>
    </location>
</feature>
<dbReference type="PROSITE" id="PS50231">
    <property type="entry name" value="RICIN_B_LECTIN"/>
    <property type="match status" value="1"/>
</dbReference>
<dbReference type="InterPro" id="IPR036034">
    <property type="entry name" value="PDZ_sf"/>
</dbReference>
<dbReference type="InterPro" id="IPR002014">
    <property type="entry name" value="VHS_dom"/>
</dbReference>
<dbReference type="SUPFAM" id="SSF111347">
    <property type="entry name" value="Rap/Ran-GAP"/>
    <property type="match status" value="1"/>
</dbReference>
<dbReference type="OrthoDB" id="2499658at2759"/>
<feature type="region of interest" description="Disordered" evidence="16">
    <location>
        <begin position="2808"/>
        <end position="2939"/>
    </location>
</feature>
<dbReference type="Gene3D" id="1.25.40.90">
    <property type="match status" value="1"/>
</dbReference>
<dbReference type="InterPro" id="IPR035992">
    <property type="entry name" value="Ricin_B-like_lectins"/>
</dbReference>
<evidence type="ECO:0000256" key="1">
    <source>
        <dbReference type="ARBA" id="ARBA00004177"/>
    </source>
</evidence>
<feature type="compositionally biased region" description="Polar residues" evidence="16">
    <location>
        <begin position="1074"/>
        <end position="1086"/>
    </location>
</feature>
<dbReference type="CDD" id="cd11820">
    <property type="entry name" value="SH3_STAM"/>
    <property type="match status" value="1"/>
</dbReference>
<dbReference type="EMBL" id="CVRI01000058">
    <property type="protein sequence ID" value="CRL02578.1"/>
    <property type="molecule type" value="Genomic_DNA"/>
</dbReference>
<feature type="compositionally biased region" description="Low complexity" evidence="16">
    <location>
        <begin position="1035"/>
        <end position="1063"/>
    </location>
</feature>
<feature type="region of interest" description="Disordered" evidence="16">
    <location>
        <begin position="2553"/>
        <end position="2594"/>
    </location>
</feature>
<feature type="compositionally biased region" description="Polar residues" evidence="16">
    <location>
        <begin position="10"/>
        <end position="37"/>
    </location>
</feature>
<dbReference type="PANTHER" id="PTHR15711:SF22">
    <property type="entry name" value="RAP-GAP DOMAIN-CONTAINING PROTEIN"/>
    <property type="match status" value="1"/>
</dbReference>
<dbReference type="CDD" id="cd23461">
    <property type="entry name" value="beta-trefoil_Ricin_Pgant8-like"/>
    <property type="match status" value="1"/>
</dbReference>
<dbReference type="Pfam" id="PF00790">
    <property type="entry name" value="VHS"/>
    <property type="match status" value="1"/>
</dbReference>
<evidence type="ECO:0000256" key="14">
    <source>
        <dbReference type="PROSITE-ProRule" id="PRU00192"/>
    </source>
</evidence>
<dbReference type="SUPFAM" id="SSF50156">
    <property type="entry name" value="PDZ domain-like"/>
    <property type="match status" value="1"/>
</dbReference>
<feature type="region of interest" description="Disordered" evidence="16">
    <location>
        <begin position="289"/>
        <end position="312"/>
    </location>
</feature>
<feature type="region of interest" description="Disordered" evidence="16">
    <location>
        <begin position="1305"/>
        <end position="1351"/>
    </location>
</feature>
<dbReference type="InterPro" id="IPR001173">
    <property type="entry name" value="Glyco_trans_2-like"/>
</dbReference>
<dbReference type="GO" id="GO:0005096">
    <property type="term" value="F:GTPase activator activity"/>
    <property type="evidence" value="ECO:0007669"/>
    <property type="project" value="UniProtKB-KW"/>
</dbReference>
<dbReference type="Gene3D" id="2.30.30.40">
    <property type="entry name" value="SH3 Domains"/>
    <property type="match status" value="1"/>
</dbReference>
<dbReference type="SUPFAM" id="SSF48464">
    <property type="entry name" value="ENTH/VHS domain"/>
    <property type="match status" value="1"/>
</dbReference>
<evidence type="ECO:0000259" key="19">
    <source>
        <dbReference type="PROSITE" id="PS50106"/>
    </source>
</evidence>
<name>A0A1J1IS95_9DIPT</name>
<dbReference type="FunFam" id="1.25.40.90:FF:000009">
    <property type="entry name" value="Putative signal transducing adapter molecule 1"/>
    <property type="match status" value="1"/>
</dbReference>
<dbReference type="Pfam" id="PF00535">
    <property type="entry name" value="Glycos_transf_2"/>
    <property type="match status" value="1"/>
</dbReference>
<dbReference type="InterPro" id="IPR036028">
    <property type="entry name" value="SH3-like_dom_sf"/>
</dbReference>
<dbReference type="Pfam" id="PF21022">
    <property type="entry name" value="Rap-GAP_dimer"/>
    <property type="match status" value="1"/>
</dbReference>
<feature type="region of interest" description="Disordered" evidence="16">
    <location>
        <begin position="1020"/>
        <end position="1086"/>
    </location>
</feature>
<feature type="domain" description="PDZ" evidence="19">
    <location>
        <begin position="708"/>
        <end position="784"/>
    </location>
</feature>
<feature type="compositionally biased region" description="Low complexity" evidence="16">
    <location>
        <begin position="2574"/>
        <end position="2591"/>
    </location>
</feature>
<dbReference type="Gene3D" id="1.25.70.10">
    <property type="entry name" value="Transcription termination factor 3, mitochondrial"/>
    <property type="match status" value="1"/>
</dbReference>
<keyword evidence="10" id="KW-0653">Protein transport</keyword>
<accession>A0A1J1IS95</accession>
<dbReference type="InterPro" id="IPR038538">
    <property type="entry name" value="MTERF_sf"/>
</dbReference>
<dbReference type="InterPro" id="IPR000331">
    <property type="entry name" value="Rap/Ran_GAP_dom"/>
</dbReference>
<dbReference type="PROSITE" id="PS50106">
    <property type="entry name" value="PDZ"/>
    <property type="match status" value="1"/>
</dbReference>
<evidence type="ECO:0000259" key="17">
    <source>
        <dbReference type="PROSITE" id="PS50002"/>
    </source>
</evidence>
<dbReference type="InterPro" id="IPR008942">
    <property type="entry name" value="ENTH_VHS"/>
</dbReference>
<feature type="compositionally biased region" description="Polar residues" evidence="16">
    <location>
        <begin position="2831"/>
        <end position="2851"/>
    </location>
</feature>
<dbReference type="InterPro" id="IPR001478">
    <property type="entry name" value="PDZ"/>
</dbReference>
<feature type="compositionally biased region" description="Basic and acidic residues" evidence="16">
    <location>
        <begin position="2507"/>
        <end position="2525"/>
    </location>
</feature>
<feature type="region of interest" description="Disordered" evidence="16">
    <location>
        <begin position="814"/>
        <end position="933"/>
    </location>
</feature>
<evidence type="ECO:0000259" key="20">
    <source>
        <dbReference type="PROSITE" id="PS50179"/>
    </source>
</evidence>
<keyword evidence="12" id="KW-0333">Golgi apparatus</keyword>
<dbReference type="CDD" id="cd21388">
    <property type="entry name" value="GAT_STAM"/>
    <property type="match status" value="1"/>
</dbReference>
<dbReference type="PROSITE" id="PS50085">
    <property type="entry name" value="RAPGAP"/>
    <property type="match status" value="1"/>
</dbReference>
<dbReference type="GO" id="GO:0005768">
    <property type="term" value="C:endosome"/>
    <property type="evidence" value="ECO:0007669"/>
    <property type="project" value="UniProtKB-SubCell"/>
</dbReference>
<feature type="compositionally biased region" description="Polar residues" evidence="16">
    <location>
        <begin position="211"/>
        <end position="220"/>
    </location>
</feature>
<keyword evidence="13 15" id="KW-0175">Coiled coil</keyword>
<dbReference type="Gene3D" id="3.90.550.10">
    <property type="entry name" value="Spore Coat Polysaccharide Biosynthesis Protein SpsA, Chain A"/>
    <property type="match status" value="1"/>
</dbReference>
<dbReference type="Pfam" id="PF02145">
    <property type="entry name" value="Rap_GAP"/>
    <property type="match status" value="1"/>
</dbReference>
<feature type="compositionally biased region" description="Polar residues" evidence="16">
    <location>
        <begin position="1020"/>
        <end position="1034"/>
    </location>
</feature>
<dbReference type="InterPro" id="IPR003690">
    <property type="entry name" value="MTERF"/>
</dbReference>
<comment type="subcellular location">
    <subcellularLocation>
        <location evidence="1">Endosome</location>
    </subcellularLocation>
    <subcellularLocation>
        <location evidence="2">Golgi apparatus membrane</location>
        <topology evidence="2">Single-pass type II membrane protein</topology>
    </subcellularLocation>
</comment>
<dbReference type="InterPro" id="IPR050989">
    <property type="entry name" value="Rap1_Ran_GAP"/>
</dbReference>
<evidence type="ECO:0000256" key="2">
    <source>
        <dbReference type="ARBA" id="ARBA00004323"/>
    </source>
</evidence>
<evidence type="ECO:0000256" key="5">
    <source>
        <dbReference type="ARBA" id="ARBA00022443"/>
    </source>
</evidence>
<dbReference type="SUPFAM" id="SSF50044">
    <property type="entry name" value="SH3-domain"/>
    <property type="match status" value="1"/>
</dbReference>
<keyword evidence="5 14" id="KW-0728">SH3 domain</keyword>
<dbReference type="STRING" id="568069.A0A1J1IS95"/>
<dbReference type="CDD" id="cd03568">
    <property type="entry name" value="VHS_STAM"/>
    <property type="match status" value="1"/>
</dbReference>
<evidence type="ECO:0000256" key="7">
    <source>
        <dbReference type="ARBA" id="ARBA00022468"/>
    </source>
</evidence>
<evidence type="ECO:0000256" key="9">
    <source>
        <dbReference type="ARBA" id="ARBA00022753"/>
    </source>
</evidence>
<dbReference type="Gene3D" id="1.20.5.1940">
    <property type="match status" value="1"/>
</dbReference>
<dbReference type="FunFam" id="3.40.50.11210:FF:000002">
    <property type="entry name" value="Signal-induced proliferation-associated 1-like protein 1"/>
    <property type="match status" value="1"/>
</dbReference>
<dbReference type="SUPFAM" id="SSF50370">
    <property type="entry name" value="Ricin B-like lectins"/>
    <property type="match status" value="1"/>
</dbReference>
<dbReference type="SMART" id="SM00228">
    <property type="entry name" value="PDZ"/>
    <property type="match status" value="1"/>
</dbReference>
<dbReference type="GO" id="GO:0015031">
    <property type="term" value="P:protein transport"/>
    <property type="evidence" value="ECO:0007669"/>
    <property type="project" value="UniProtKB-KW"/>
</dbReference>
<feature type="compositionally biased region" description="Polar residues" evidence="16">
    <location>
        <begin position="2020"/>
        <end position="2051"/>
    </location>
</feature>
<feature type="domain" description="VHS" evidence="20">
    <location>
        <begin position="2385"/>
        <end position="2513"/>
    </location>
</feature>
<feature type="compositionally biased region" description="Low complexity" evidence="16">
    <location>
        <begin position="840"/>
        <end position="860"/>
    </location>
</feature>
<dbReference type="CDD" id="cd06745">
    <property type="entry name" value="PDZ_SIPA1-like"/>
    <property type="match status" value="1"/>
</dbReference>
<dbReference type="InterPro" id="IPR035974">
    <property type="entry name" value="Rap/Ran-GAP_sf"/>
</dbReference>
<dbReference type="InterPro" id="IPR029044">
    <property type="entry name" value="Nucleotide-diphossugar_trans"/>
</dbReference>
<comment type="similarity">
    <text evidence="4">Belongs to the STAM family.</text>
</comment>
<feature type="compositionally biased region" description="Low complexity" evidence="16">
    <location>
        <begin position="2852"/>
        <end position="2931"/>
    </location>
</feature>
<dbReference type="SMART" id="SM00288">
    <property type="entry name" value="VHS"/>
    <property type="match status" value="1"/>
</dbReference>
<dbReference type="Pfam" id="PF02536">
    <property type="entry name" value="mTERF"/>
    <property type="match status" value="1"/>
</dbReference>
<feature type="region of interest" description="Disordered" evidence="16">
    <location>
        <begin position="2006"/>
        <end position="2095"/>
    </location>
</feature>
<evidence type="ECO:0000313" key="22">
    <source>
        <dbReference type="Proteomes" id="UP000183832"/>
    </source>
</evidence>
<evidence type="ECO:0000256" key="3">
    <source>
        <dbReference type="ARBA" id="ARBA00007692"/>
    </source>
</evidence>
<feature type="compositionally biased region" description="Polar residues" evidence="16">
    <location>
        <begin position="2058"/>
        <end position="2067"/>
    </location>
</feature>
<dbReference type="GO" id="GO:0000139">
    <property type="term" value="C:Golgi membrane"/>
    <property type="evidence" value="ECO:0007669"/>
    <property type="project" value="UniProtKB-SubCell"/>
</dbReference>
<dbReference type="SMART" id="SM00326">
    <property type="entry name" value="SH3"/>
    <property type="match status" value="1"/>
</dbReference>
<evidence type="ECO:0000256" key="16">
    <source>
        <dbReference type="SAM" id="MobiDB-lite"/>
    </source>
</evidence>
<dbReference type="Gene3D" id="2.30.42.10">
    <property type="match status" value="1"/>
</dbReference>
<dbReference type="PROSITE" id="PS50002">
    <property type="entry name" value="SH3"/>
    <property type="match status" value="1"/>
</dbReference>
<feature type="domain" description="Rap-GAP" evidence="18">
    <location>
        <begin position="430"/>
        <end position="660"/>
    </location>
</feature>
<feature type="compositionally biased region" description="Low complexity" evidence="16">
    <location>
        <begin position="1313"/>
        <end position="1347"/>
    </location>
</feature>
<dbReference type="PRINTS" id="PR00452">
    <property type="entry name" value="SH3DOMAIN"/>
</dbReference>
<dbReference type="GO" id="GO:0043130">
    <property type="term" value="F:ubiquitin binding"/>
    <property type="evidence" value="ECO:0007669"/>
    <property type="project" value="InterPro"/>
</dbReference>
<protein>
    <submittedName>
        <fullName evidence="21">CLUMA_CG015793, isoform A</fullName>
    </submittedName>
</protein>
<evidence type="ECO:0000256" key="10">
    <source>
        <dbReference type="ARBA" id="ARBA00022927"/>
    </source>
</evidence>
<dbReference type="GO" id="GO:0051056">
    <property type="term" value="P:regulation of small GTPase mediated signal transduction"/>
    <property type="evidence" value="ECO:0007669"/>
    <property type="project" value="InterPro"/>
</dbReference>
<evidence type="ECO:0000259" key="18">
    <source>
        <dbReference type="PROSITE" id="PS50085"/>
    </source>
</evidence>